<evidence type="ECO:0000256" key="1">
    <source>
        <dbReference type="SAM" id="Phobius"/>
    </source>
</evidence>
<dbReference type="RefSeq" id="WP_394321348.1">
    <property type="nucleotide sequence ID" value="NZ_JBHMQV010000009.1"/>
</dbReference>
<evidence type="ECO:0000313" key="3">
    <source>
        <dbReference type="Proteomes" id="UP001589887"/>
    </source>
</evidence>
<keyword evidence="1" id="KW-0472">Membrane</keyword>
<reference evidence="2 3" key="1">
    <citation type="submission" date="2024-09" db="EMBL/GenBank/DDBJ databases">
        <authorList>
            <person name="Sun Q."/>
            <person name="Mori K."/>
        </authorList>
    </citation>
    <scope>NUCLEOTIDE SEQUENCE [LARGE SCALE GENOMIC DNA]</scope>
    <source>
        <strain evidence="2 3">JCM 4557</strain>
    </source>
</reference>
<organism evidence="2 3">
    <name type="scientific">Streptomyces noboritoensis</name>
    <dbReference type="NCBI Taxonomy" id="67337"/>
    <lineage>
        <taxon>Bacteria</taxon>
        <taxon>Bacillati</taxon>
        <taxon>Actinomycetota</taxon>
        <taxon>Actinomycetes</taxon>
        <taxon>Kitasatosporales</taxon>
        <taxon>Streptomycetaceae</taxon>
        <taxon>Streptomyces</taxon>
    </lineage>
</organism>
<proteinExistence type="predicted"/>
<feature type="transmembrane region" description="Helical" evidence="1">
    <location>
        <begin position="106"/>
        <end position="129"/>
    </location>
</feature>
<keyword evidence="3" id="KW-1185">Reference proteome</keyword>
<protein>
    <submittedName>
        <fullName evidence="2">Uncharacterized protein</fullName>
    </submittedName>
</protein>
<dbReference type="EMBL" id="JBHMQV010000009">
    <property type="protein sequence ID" value="MFC0846286.1"/>
    <property type="molecule type" value="Genomic_DNA"/>
</dbReference>
<keyword evidence="1" id="KW-1133">Transmembrane helix</keyword>
<gene>
    <name evidence="2" type="ORF">ACFH04_21600</name>
</gene>
<feature type="transmembrane region" description="Helical" evidence="1">
    <location>
        <begin position="65"/>
        <end position="85"/>
    </location>
</feature>
<evidence type="ECO:0000313" key="2">
    <source>
        <dbReference type="EMBL" id="MFC0846286.1"/>
    </source>
</evidence>
<name>A0ABV6TM16_9ACTN</name>
<comment type="caution">
    <text evidence="2">The sequence shown here is derived from an EMBL/GenBank/DDBJ whole genome shotgun (WGS) entry which is preliminary data.</text>
</comment>
<accession>A0ABV6TM16</accession>
<dbReference type="Proteomes" id="UP001589887">
    <property type="component" value="Unassembled WGS sequence"/>
</dbReference>
<sequence length="163" mass="17662">MSTVAIENQVRTVGAEVRTETEAHVEISAQAAATAQPEIKGLPTWYFPLVGCFAGVFDIARAYPVVYWLIPVVAALNIALTLTVLRARMRYMRALWKNKRTRLLALGLLGVRFAVRFGLGFAGLAMGAASGSLTVGIVMAVLGTAMAWGDQWLILRTLKRAQA</sequence>
<feature type="transmembrane region" description="Helical" evidence="1">
    <location>
        <begin position="135"/>
        <end position="155"/>
    </location>
</feature>
<keyword evidence="1" id="KW-0812">Transmembrane</keyword>